<keyword evidence="2" id="KW-1185">Reference proteome</keyword>
<name>A0AC60PM92_IXOPE</name>
<organism evidence="1 2">
    <name type="scientific">Ixodes persulcatus</name>
    <name type="common">Taiga tick</name>
    <dbReference type="NCBI Taxonomy" id="34615"/>
    <lineage>
        <taxon>Eukaryota</taxon>
        <taxon>Metazoa</taxon>
        <taxon>Ecdysozoa</taxon>
        <taxon>Arthropoda</taxon>
        <taxon>Chelicerata</taxon>
        <taxon>Arachnida</taxon>
        <taxon>Acari</taxon>
        <taxon>Parasitiformes</taxon>
        <taxon>Ixodida</taxon>
        <taxon>Ixodoidea</taxon>
        <taxon>Ixodidae</taxon>
        <taxon>Ixodinae</taxon>
        <taxon>Ixodes</taxon>
    </lineage>
</organism>
<evidence type="ECO:0000313" key="2">
    <source>
        <dbReference type="Proteomes" id="UP000805193"/>
    </source>
</evidence>
<evidence type="ECO:0000313" key="1">
    <source>
        <dbReference type="EMBL" id="KAG0422098.1"/>
    </source>
</evidence>
<protein>
    <submittedName>
        <fullName evidence="1">Uncharacterized protein</fullName>
    </submittedName>
</protein>
<sequence length="252" mass="27177">MVDPLFYILIPRSGEVARVTRGVGDDKRGGAAVKARFSNLRSQFQREIRKVKGSNKSGTSPDDLYVPRWGHYVDLLFLQSACPQHESQSNMDSASSQVGADNSPWGHLEGSDPVDPSSLDLEDELSSCSQAPSPGNAPSSRHRGSSDGASTSGPGSSSGRPSWPAKRKQPDDCAAEKRRLLESATQALSKAVEATRQRDECDDLGVMIANALRQVPQGPHRQMAGLLAHEAVVKYSMNINTQPEVIQVALDE</sequence>
<dbReference type="EMBL" id="JABSTQ010010272">
    <property type="protein sequence ID" value="KAG0422098.1"/>
    <property type="molecule type" value="Genomic_DNA"/>
</dbReference>
<reference evidence="1 2" key="1">
    <citation type="journal article" date="2020" name="Cell">
        <title>Large-Scale Comparative Analyses of Tick Genomes Elucidate Their Genetic Diversity and Vector Capacities.</title>
        <authorList>
            <consortium name="Tick Genome and Microbiome Consortium (TIGMIC)"/>
            <person name="Jia N."/>
            <person name="Wang J."/>
            <person name="Shi W."/>
            <person name="Du L."/>
            <person name="Sun Y."/>
            <person name="Zhan W."/>
            <person name="Jiang J.F."/>
            <person name="Wang Q."/>
            <person name="Zhang B."/>
            <person name="Ji P."/>
            <person name="Bell-Sakyi L."/>
            <person name="Cui X.M."/>
            <person name="Yuan T.T."/>
            <person name="Jiang B.G."/>
            <person name="Yang W.F."/>
            <person name="Lam T.T."/>
            <person name="Chang Q.C."/>
            <person name="Ding S.J."/>
            <person name="Wang X.J."/>
            <person name="Zhu J.G."/>
            <person name="Ruan X.D."/>
            <person name="Zhao L."/>
            <person name="Wei J.T."/>
            <person name="Ye R.Z."/>
            <person name="Que T.C."/>
            <person name="Du C.H."/>
            <person name="Zhou Y.H."/>
            <person name="Cheng J.X."/>
            <person name="Dai P.F."/>
            <person name="Guo W.B."/>
            <person name="Han X.H."/>
            <person name="Huang E.J."/>
            <person name="Li L.F."/>
            <person name="Wei W."/>
            <person name="Gao Y.C."/>
            <person name="Liu J.Z."/>
            <person name="Shao H.Z."/>
            <person name="Wang X."/>
            <person name="Wang C.C."/>
            <person name="Yang T.C."/>
            <person name="Huo Q.B."/>
            <person name="Li W."/>
            <person name="Chen H.Y."/>
            <person name="Chen S.E."/>
            <person name="Zhou L.G."/>
            <person name="Ni X.B."/>
            <person name="Tian J.H."/>
            <person name="Sheng Y."/>
            <person name="Liu T."/>
            <person name="Pan Y.S."/>
            <person name="Xia L.Y."/>
            <person name="Li J."/>
            <person name="Zhao F."/>
            <person name="Cao W.C."/>
        </authorList>
    </citation>
    <scope>NUCLEOTIDE SEQUENCE [LARGE SCALE GENOMIC DNA]</scope>
    <source>
        <strain evidence="1">Iper-2018</strain>
    </source>
</reference>
<gene>
    <name evidence="1" type="ORF">HPB47_002059</name>
</gene>
<accession>A0AC60PM92</accession>
<dbReference type="Proteomes" id="UP000805193">
    <property type="component" value="Unassembled WGS sequence"/>
</dbReference>
<proteinExistence type="predicted"/>
<comment type="caution">
    <text evidence="1">The sequence shown here is derived from an EMBL/GenBank/DDBJ whole genome shotgun (WGS) entry which is preliminary data.</text>
</comment>